<evidence type="ECO:0000256" key="4">
    <source>
        <dbReference type="RuleBase" id="RU003744"/>
    </source>
</evidence>
<protein>
    <submittedName>
        <fullName evidence="8">Amino acid ABC transporter substrate-binding protein, PAAT family</fullName>
    </submittedName>
</protein>
<dbReference type="Proteomes" id="UP000186002">
    <property type="component" value="Unassembled WGS sequence"/>
</dbReference>
<dbReference type="SMART" id="SM00062">
    <property type="entry name" value="PBPb"/>
    <property type="match status" value="1"/>
</dbReference>
<feature type="signal peptide" evidence="5">
    <location>
        <begin position="1"/>
        <end position="39"/>
    </location>
</feature>
<feature type="domain" description="Ionotropic glutamate receptor C-terminal" evidence="7">
    <location>
        <begin position="44"/>
        <end position="270"/>
    </location>
</feature>
<evidence type="ECO:0000256" key="1">
    <source>
        <dbReference type="ARBA" id="ARBA00004196"/>
    </source>
</evidence>
<dbReference type="InterPro" id="IPR018313">
    <property type="entry name" value="SBP_3_CS"/>
</dbReference>
<dbReference type="PROSITE" id="PS01039">
    <property type="entry name" value="SBP_BACTERIAL_3"/>
    <property type="match status" value="1"/>
</dbReference>
<dbReference type="PANTHER" id="PTHR35936">
    <property type="entry name" value="MEMBRANE-BOUND LYTIC MUREIN TRANSGLYCOSYLASE F"/>
    <property type="match status" value="1"/>
</dbReference>
<reference evidence="8 9" key="1">
    <citation type="submission" date="2016-11" db="EMBL/GenBank/DDBJ databases">
        <authorList>
            <person name="Jaros S."/>
            <person name="Januszkiewicz K."/>
            <person name="Wedrychowicz H."/>
        </authorList>
    </citation>
    <scope>NUCLEOTIDE SEQUENCE [LARGE SCALE GENOMIC DNA]</scope>
    <source>
        <strain evidence="8 9">DSM 22153</strain>
    </source>
</reference>
<dbReference type="InterPro" id="IPR001320">
    <property type="entry name" value="Iontro_rcpt_C"/>
</dbReference>
<dbReference type="EMBL" id="FRBW01000001">
    <property type="protein sequence ID" value="SHL69190.1"/>
    <property type="molecule type" value="Genomic_DNA"/>
</dbReference>
<dbReference type="Gene3D" id="3.40.190.10">
    <property type="entry name" value="Periplasmic binding protein-like II"/>
    <property type="match status" value="2"/>
</dbReference>
<organism evidence="8 9">
    <name type="scientific">Roseibium suaedae</name>
    <dbReference type="NCBI Taxonomy" id="735517"/>
    <lineage>
        <taxon>Bacteria</taxon>
        <taxon>Pseudomonadati</taxon>
        <taxon>Pseudomonadota</taxon>
        <taxon>Alphaproteobacteria</taxon>
        <taxon>Hyphomicrobiales</taxon>
        <taxon>Stappiaceae</taxon>
        <taxon>Roseibium</taxon>
    </lineage>
</organism>
<comment type="similarity">
    <text evidence="2 4">Belongs to the bacterial solute-binding protein 3 family.</text>
</comment>
<feature type="chain" id="PRO_5012839205" evidence="5">
    <location>
        <begin position="40"/>
        <end position="275"/>
    </location>
</feature>
<evidence type="ECO:0000313" key="9">
    <source>
        <dbReference type="Proteomes" id="UP000186002"/>
    </source>
</evidence>
<dbReference type="Pfam" id="PF00497">
    <property type="entry name" value="SBP_bac_3"/>
    <property type="match status" value="1"/>
</dbReference>
<evidence type="ECO:0000256" key="2">
    <source>
        <dbReference type="ARBA" id="ARBA00010333"/>
    </source>
</evidence>
<dbReference type="SUPFAM" id="SSF53850">
    <property type="entry name" value="Periplasmic binding protein-like II"/>
    <property type="match status" value="1"/>
</dbReference>
<dbReference type="GO" id="GO:0016020">
    <property type="term" value="C:membrane"/>
    <property type="evidence" value="ECO:0007669"/>
    <property type="project" value="InterPro"/>
</dbReference>
<evidence type="ECO:0000256" key="3">
    <source>
        <dbReference type="ARBA" id="ARBA00022729"/>
    </source>
</evidence>
<keyword evidence="9" id="KW-1185">Reference proteome</keyword>
<gene>
    <name evidence="8" type="ORF">SAMN05444272_1234</name>
</gene>
<dbReference type="GO" id="GO:0015276">
    <property type="term" value="F:ligand-gated monoatomic ion channel activity"/>
    <property type="evidence" value="ECO:0007669"/>
    <property type="project" value="InterPro"/>
</dbReference>
<evidence type="ECO:0000259" key="6">
    <source>
        <dbReference type="SMART" id="SM00062"/>
    </source>
</evidence>
<accession>A0A1M7CPX5</accession>
<evidence type="ECO:0000313" key="8">
    <source>
        <dbReference type="EMBL" id="SHL69190.1"/>
    </source>
</evidence>
<evidence type="ECO:0000256" key="5">
    <source>
        <dbReference type="SAM" id="SignalP"/>
    </source>
</evidence>
<dbReference type="GO" id="GO:0030313">
    <property type="term" value="C:cell envelope"/>
    <property type="evidence" value="ECO:0007669"/>
    <property type="project" value="UniProtKB-SubCell"/>
</dbReference>
<comment type="subcellular location">
    <subcellularLocation>
        <location evidence="1">Cell envelope</location>
    </subcellularLocation>
</comment>
<dbReference type="PANTHER" id="PTHR35936:SF19">
    <property type="entry name" value="AMINO-ACID-BINDING PROTEIN YXEM-RELATED"/>
    <property type="match status" value="1"/>
</dbReference>
<name>A0A1M7CPX5_9HYPH</name>
<dbReference type="AlphaFoldDB" id="A0A1M7CPX5"/>
<dbReference type="SMART" id="SM00079">
    <property type="entry name" value="PBPe"/>
    <property type="match status" value="1"/>
</dbReference>
<proteinExistence type="inferred from homology"/>
<dbReference type="InterPro" id="IPR001638">
    <property type="entry name" value="Solute-binding_3/MltF_N"/>
</dbReference>
<evidence type="ECO:0000259" key="7">
    <source>
        <dbReference type="SMART" id="SM00079"/>
    </source>
</evidence>
<keyword evidence="3 5" id="KW-0732">Signal</keyword>
<feature type="domain" description="Solute-binding protein family 3/N-terminal" evidence="6">
    <location>
        <begin position="44"/>
        <end position="271"/>
    </location>
</feature>
<dbReference type="CDD" id="cd13702">
    <property type="entry name" value="PBP2_mlr5654_like"/>
    <property type="match status" value="1"/>
</dbReference>
<dbReference type="STRING" id="735517.SAMN05444272_1234"/>
<sequence length="275" mass="29530">MALNSQPAAKQKIGEHLMRIMRLAAAAAMVLAAAGGAEAKEWTKVRIGTEGAYPPFNVLSSDGQLSGFDVDIAKALCEDMKVECEFIAQDWEGIITALEAGKYDAIIASMSITEERKLKVDFTNKYYNTPPAIAVPKDSALAGVTDADLAGAVLGAQASTTHSNYAEAKLPSAALKLYPTPDEYKLDLENGRIDAAIDDVVVLDEWVKSDAGACCKILGTLKPDPVINGEGAGIAIRKEDQDLKEMFNKAIANIRANGKYKEINDAYFDFDVYGD</sequence>